<reference evidence="9" key="2">
    <citation type="submission" date="2022-05" db="EMBL/GenBank/DDBJ databases">
        <authorList>
            <person name="Kim J.-S."/>
            <person name="Lee K."/>
            <person name="Suh M."/>
            <person name="Eom M."/>
            <person name="Kim J.-S."/>
            <person name="Kim D.-S."/>
            <person name="Ko S.-H."/>
            <person name="Shin Y."/>
            <person name="Lee J.-S."/>
        </authorList>
    </citation>
    <scope>NUCLEOTIDE SEQUENCE</scope>
    <source>
        <strain evidence="9">N237</strain>
    </source>
</reference>
<dbReference type="InterPro" id="IPR053925">
    <property type="entry name" value="RecX_HTH_3rd"/>
</dbReference>
<reference evidence="9" key="1">
    <citation type="journal article" date="2018" name="Int. J. Syst. Evol. Microbiol.">
        <title>Jatrophihabitans telluris sp. nov., isolated from sediment soil of lava forest wetlands and the emended description of the genus Jatrophihabitans.</title>
        <authorList>
            <person name="Lee K.C."/>
            <person name="Suh M.K."/>
            <person name="Eom M.K."/>
            <person name="Kim K.K."/>
            <person name="Kim J.S."/>
            <person name="Kim D.S."/>
            <person name="Ko S.H."/>
            <person name="Shin Y.K."/>
            <person name="Lee J.S."/>
        </authorList>
    </citation>
    <scope>NUCLEOTIDE SEQUENCE</scope>
    <source>
        <strain evidence="9">N237</strain>
    </source>
</reference>
<dbReference type="InterPro" id="IPR036388">
    <property type="entry name" value="WH-like_DNA-bd_sf"/>
</dbReference>
<dbReference type="HAMAP" id="MF_01114">
    <property type="entry name" value="RecX"/>
    <property type="match status" value="1"/>
</dbReference>
<dbReference type="Pfam" id="PF02631">
    <property type="entry name" value="RecX_HTH2"/>
    <property type="match status" value="1"/>
</dbReference>
<evidence type="ECO:0000256" key="2">
    <source>
        <dbReference type="ARBA" id="ARBA00009695"/>
    </source>
</evidence>
<dbReference type="Proteomes" id="UP001056336">
    <property type="component" value="Chromosome"/>
</dbReference>
<evidence type="ECO:0000256" key="1">
    <source>
        <dbReference type="ARBA" id="ARBA00004496"/>
    </source>
</evidence>
<name>A0ABY4QV50_9ACTN</name>
<keyword evidence="10" id="KW-1185">Reference proteome</keyword>
<feature type="domain" description="RecX first three-helical" evidence="8">
    <location>
        <begin position="1"/>
        <end position="33"/>
    </location>
</feature>
<dbReference type="Gene3D" id="1.10.10.10">
    <property type="entry name" value="Winged helix-like DNA-binding domain superfamily/Winged helix DNA-binding domain"/>
    <property type="match status" value="2"/>
</dbReference>
<dbReference type="EMBL" id="CP097332">
    <property type="protein sequence ID" value="UQX86746.1"/>
    <property type="molecule type" value="Genomic_DNA"/>
</dbReference>
<feature type="domain" description="RecX third three-helical" evidence="7">
    <location>
        <begin position="89"/>
        <end position="133"/>
    </location>
</feature>
<evidence type="ECO:0000256" key="4">
    <source>
        <dbReference type="ARBA" id="ARBA00022490"/>
    </source>
</evidence>
<evidence type="ECO:0000259" key="8">
    <source>
        <dbReference type="Pfam" id="PF21982"/>
    </source>
</evidence>
<dbReference type="PANTHER" id="PTHR33602:SF1">
    <property type="entry name" value="REGULATORY PROTEIN RECX FAMILY PROTEIN"/>
    <property type="match status" value="1"/>
</dbReference>
<comment type="function">
    <text evidence="5">Modulates RecA activity.</text>
</comment>
<gene>
    <name evidence="5" type="primary">recX</name>
    <name evidence="9" type="ORF">M6D93_10535</name>
</gene>
<sequence length="154" mass="16807">MLTVRARSRHELAEELDRRSVPKDAATSVLDRLTQVGLIDDVAFARGFVETRVRERGLAAREIERQLRTKGIDGDTAEAALTEVNPSAERETALRLVRKRQRALANLDTATQTRRLAGLLARKGYSAGLTYSVVREVVGEAGLHGTADEDAGLG</sequence>
<protein>
    <recommendedName>
        <fullName evidence="3 5">Regulatory protein RecX</fullName>
    </recommendedName>
</protein>
<evidence type="ECO:0000256" key="3">
    <source>
        <dbReference type="ARBA" id="ARBA00018111"/>
    </source>
</evidence>
<dbReference type="RefSeq" id="WP_249769115.1">
    <property type="nucleotide sequence ID" value="NZ_CP097332.1"/>
</dbReference>
<dbReference type="InterPro" id="IPR003783">
    <property type="entry name" value="Regulatory_RecX"/>
</dbReference>
<accession>A0ABY4QV50</accession>
<proteinExistence type="inferred from homology"/>
<dbReference type="PANTHER" id="PTHR33602">
    <property type="entry name" value="REGULATORY PROTEIN RECX FAMILY PROTEIN"/>
    <property type="match status" value="1"/>
</dbReference>
<comment type="subcellular location">
    <subcellularLocation>
        <location evidence="1 5">Cytoplasm</location>
    </subcellularLocation>
</comment>
<comment type="similarity">
    <text evidence="2 5">Belongs to the RecX family.</text>
</comment>
<evidence type="ECO:0000313" key="9">
    <source>
        <dbReference type="EMBL" id="UQX86746.1"/>
    </source>
</evidence>
<evidence type="ECO:0000256" key="5">
    <source>
        <dbReference type="HAMAP-Rule" id="MF_01114"/>
    </source>
</evidence>
<dbReference type="InterPro" id="IPR053926">
    <property type="entry name" value="RecX_HTH_1st"/>
</dbReference>
<dbReference type="Pfam" id="PF21981">
    <property type="entry name" value="RecX_HTH3"/>
    <property type="match status" value="1"/>
</dbReference>
<dbReference type="Pfam" id="PF21982">
    <property type="entry name" value="RecX_HTH1"/>
    <property type="match status" value="1"/>
</dbReference>
<organism evidence="9 10">
    <name type="scientific">Jatrophihabitans telluris</name>
    <dbReference type="NCBI Taxonomy" id="2038343"/>
    <lineage>
        <taxon>Bacteria</taxon>
        <taxon>Bacillati</taxon>
        <taxon>Actinomycetota</taxon>
        <taxon>Actinomycetes</taxon>
        <taxon>Jatrophihabitantales</taxon>
        <taxon>Jatrophihabitantaceae</taxon>
        <taxon>Jatrophihabitans</taxon>
    </lineage>
</organism>
<keyword evidence="4 5" id="KW-0963">Cytoplasm</keyword>
<dbReference type="InterPro" id="IPR053924">
    <property type="entry name" value="RecX_HTH_2nd"/>
</dbReference>
<evidence type="ECO:0000259" key="7">
    <source>
        <dbReference type="Pfam" id="PF21981"/>
    </source>
</evidence>
<feature type="domain" description="RecX second three-helical" evidence="6">
    <location>
        <begin position="40"/>
        <end position="81"/>
    </location>
</feature>
<evidence type="ECO:0000259" key="6">
    <source>
        <dbReference type="Pfam" id="PF02631"/>
    </source>
</evidence>
<evidence type="ECO:0000313" key="10">
    <source>
        <dbReference type="Proteomes" id="UP001056336"/>
    </source>
</evidence>